<dbReference type="RefSeq" id="WP_162084633.1">
    <property type="nucleotide sequence ID" value="NZ_AP021881.1"/>
</dbReference>
<dbReference type="Pfam" id="PF01061">
    <property type="entry name" value="ABC2_membrane"/>
    <property type="match status" value="1"/>
</dbReference>
<keyword evidence="8 11" id="KW-1133">Transmembrane helix</keyword>
<dbReference type="AlphaFoldDB" id="A0A809RIV2"/>
<dbReference type="GO" id="GO:0015774">
    <property type="term" value="P:polysaccharide transport"/>
    <property type="evidence" value="ECO:0007669"/>
    <property type="project" value="UniProtKB-KW"/>
</dbReference>
<evidence type="ECO:0000256" key="2">
    <source>
        <dbReference type="ARBA" id="ARBA00007783"/>
    </source>
</evidence>
<keyword evidence="6 11" id="KW-0812">Transmembrane</keyword>
<evidence type="ECO:0000256" key="3">
    <source>
        <dbReference type="ARBA" id="ARBA00022448"/>
    </source>
</evidence>
<evidence type="ECO:0000256" key="5">
    <source>
        <dbReference type="ARBA" id="ARBA00022597"/>
    </source>
</evidence>
<dbReference type="GO" id="GO:0043190">
    <property type="term" value="C:ATP-binding cassette (ABC) transporter complex"/>
    <property type="evidence" value="ECO:0007669"/>
    <property type="project" value="InterPro"/>
</dbReference>
<dbReference type="KEGG" id="sniv:SFSGTM_14720"/>
<dbReference type="InterPro" id="IPR013525">
    <property type="entry name" value="ABC2_TM"/>
</dbReference>
<dbReference type="GO" id="GO:0140359">
    <property type="term" value="F:ABC-type transporter activity"/>
    <property type="evidence" value="ECO:0007669"/>
    <property type="project" value="InterPro"/>
</dbReference>
<evidence type="ECO:0000256" key="10">
    <source>
        <dbReference type="ARBA" id="ARBA00023136"/>
    </source>
</evidence>
<keyword evidence="5" id="KW-0762">Sugar transport</keyword>
<dbReference type="PANTHER" id="PTHR30413">
    <property type="entry name" value="INNER MEMBRANE TRANSPORT PERMEASE"/>
    <property type="match status" value="1"/>
</dbReference>
<evidence type="ECO:0000256" key="8">
    <source>
        <dbReference type="ARBA" id="ARBA00022989"/>
    </source>
</evidence>
<evidence type="ECO:0000256" key="9">
    <source>
        <dbReference type="ARBA" id="ARBA00023047"/>
    </source>
</evidence>
<organism evidence="13 14">
    <name type="scientific">Sulfuriferula nivalis</name>
    <dbReference type="NCBI Taxonomy" id="2675298"/>
    <lineage>
        <taxon>Bacteria</taxon>
        <taxon>Pseudomonadati</taxon>
        <taxon>Pseudomonadota</taxon>
        <taxon>Betaproteobacteria</taxon>
        <taxon>Nitrosomonadales</taxon>
        <taxon>Sulfuricellaceae</taxon>
        <taxon>Sulfuriferula</taxon>
    </lineage>
</organism>
<keyword evidence="4 11" id="KW-1003">Cell membrane</keyword>
<keyword evidence="7" id="KW-0972">Capsule biogenesis/degradation</keyword>
<feature type="transmembrane region" description="Helical" evidence="11">
    <location>
        <begin position="116"/>
        <end position="139"/>
    </location>
</feature>
<comment type="subcellular location">
    <subcellularLocation>
        <location evidence="11">Cell inner membrane</location>
        <topology evidence="11">Multi-pass membrane protein</topology>
    </subcellularLocation>
    <subcellularLocation>
        <location evidence="1">Cell membrane</location>
        <topology evidence="1">Multi-pass membrane protein</topology>
    </subcellularLocation>
</comment>
<feature type="transmembrane region" description="Helical" evidence="11">
    <location>
        <begin position="36"/>
        <end position="57"/>
    </location>
</feature>
<dbReference type="Proteomes" id="UP000463939">
    <property type="component" value="Chromosome"/>
</dbReference>
<sequence length="263" mass="29861">MIARPKTSFWYQLGIQRRVIWALVMREMITRFGREGLGVLWLVGEPAMFIVGVMIIFSLVDQAHGGISVAEYLAVSYPTIILWRNTTGRVAKALEANAALLHLNPIRPVDLFYSRIVLEFSGAIASFLILYLVFVAIGICQWPDNVLLMTFGYFMVAWFSFGFVLIMGALSELSETIDRVSHIILYLMLPFSGIFMPAHLVPDQYRDLLLLTPLINTVEMFHAGYFGDRMVTYYSIPYTMSINLLMTFAGLLLVNIAIRRVKL</sequence>
<feature type="transmembrane region" description="Helical" evidence="11">
    <location>
        <begin position="151"/>
        <end position="171"/>
    </location>
</feature>
<evidence type="ECO:0000256" key="11">
    <source>
        <dbReference type="RuleBase" id="RU361157"/>
    </source>
</evidence>
<feature type="transmembrane region" description="Helical" evidence="11">
    <location>
        <begin position="183"/>
        <end position="201"/>
    </location>
</feature>
<evidence type="ECO:0000256" key="4">
    <source>
        <dbReference type="ARBA" id="ARBA00022475"/>
    </source>
</evidence>
<comment type="caution">
    <text evidence="11">Lacks conserved residue(s) required for the propagation of feature annotation.</text>
</comment>
<dbReference type="InterPro" id="IPR047817">
    <property type="entry name" value="ABC2_TM_bact-type"/>
</dbReference>
<reference evidence="14" key="1">
    <citation type="submission" date="2019-11" db="EMBL/GenBank/DDBJ databases">
        <title>Isolation and characterization of a novel species in the genus Sulfuriferula.</title>
        <authorList>
            <person name="Mochizuki J."/>
            <person name="Kojima H."/>
            <person name="Fukui M."/>
        </authorList>
    </citation>
    <scope>NUCLEOTIDE SEQUENCE [LARGE SCALE GENOMIC DNA]</scope>
    <source>
        <strain evidence="14">SGTM</strain>
    </source>
</reference>
<feature type="domain" description="ABC transmembrane type-2" evidence="12">
    <location>
        <begin position="37"/>
        <end position="257"/>
    </location>
</feature>
<keyword evidence="3 11" id="KW-0813">Transport</keyword>
<dbReference type="GO" id="GO:0015920">
    <property type="term" value="P:lipopolysaccharide transport"/>
    <property type="evidence" value="ECO:0007669"/>
    <property type="project" value="TreeGrafter"/>
</dbReference>
<keyword evidence="9" id="KW-0625">Polysaccharide transport</keyword>
<dbReference type="PANTHER" id="PTHR30413:SF10">
    <property type="entry name" value="CAPSULE POLYSACCHARIDE EXPORT INNER-MEMBRANE PROTEIN CTRC"/>
    <property type="match status" value="1"/>
</dbReference>
<name>A0A809RIV2_9PROT</name>
<keyword evidence="14" id="KW-1185">Reference proteome</keyword>
<dbReference type="InterPro" id="IPR000412">
    <property type="entry name" value="ABC_2_transport"/>
</dbReference>
<protein>
    <recommendedName>
        <fullName evidence="11">Transport permease protein</fullName>
    </recommendedName>
</protein>
<evidence type="ECO:0000256" key="1">
    <source>
        <dbReference type="ARBA" id="ARBA00004651"/>
    </source>
</evidence>
<proteinExistence type="inferred from homology"/>
<evidence type="ECO:0000313" key="13">
    <source>
        <dbReference type="EMBL" id="BBP00764.1"/>
    </source>
</evidence>
<keyword evidence="10 11" id="KW-0472">Membrane</keyword>
<feature type="transmembrane region" description="Helical" evidence="11">
    <location>
        <begin position="236"/>
        <end position="258"/>
    </location>
</feature>
<evidence type="ECO:0000256" key="7">
    <source>
        <dbReference type="ARBA" id="ARBA00022903"/>
    </source>
</evidence>
<comment type="similarity">
    <text evidence="2 11">Belongs to the ABC-2 integral membrane protein family.</text>
</comment>
<dbReference type="EMBL" id="AP021881">
    <property type="protein sequence ID" value="BBP00764.1"/>
    <property type="molecule type" value="Genomic_DNA"/>
</dbReference>
<evidence type="ECO:0000313" key="14">
    <source>
        <dbReference type="Proteomes" id="UP000463939"/>
    </source>
</evidence>
<dbReference type="PRINTS" id="PR00164">
    <property type="entry name" value="ABC2TRNSPORT"/>
</dbReference>
<evidence type="ECO:0000259" key="12">
    <source>
        <dbReference type="PROSITE" id="PS51012"/>
    </source>
</evidence>
<evidence type="ECO:0000256" key="6">
    <source>
        <dbReference type="ARBA" id="ARBA00022692"/>
    </source>
</evidence>
<accession>A0A809RIV2</accession>
<gene>
    <name evidence="13" type="ORF">SFSGTM_14720</name>
</gene>
<dbReference type="PROSITE" id="PS51012">
    <property type="entry name" value="ABC_TM2"/>
    <property type="match status" value="1"/>
</dbReference>